<keyword evidence="1" id="KW-0812">Transmembrane</keyword>
<evidence type="ECO:0000313" key="3">
    <source>
        <dbReference type="Proteomes" id="UP000183758"/>
    </source>
</evidence>
<dbReference type="Gene3D" id="2.60.40.10">
    <property type="entry name" value="Immunoglobulins"/>
    <property type="match status" value="1"/>
</dbReference>
<keyword evidence="1" id="KW-1133">Transmembrane helix</keyword>
<dbReference type="InterPro" id="IPR013783">
    <property type="entry name" value="Ig-like_fold"/>
</dbReference>
<dbReference type="EMBL" id="MNZM01000109">
    <property type="protein sequence ID" value="OIP82610.1"/>
    <property type="molecule type" value="Genomic_DNA"/>
</dbReference>
<feature type="transmembrane region" description="Helical" evidence="1">
    <location>
        <begin position="6"/>
        <end position="25"/>
    </location>
</feature>
<organism evidence="2 3">
    <name type="scientific">Candidatus Roizmanbacteria bacterium CG2_30_33_16</name>
    <dbReference type="NCBI Taxonomy" id="1805340"/>
    <lineage>
        <taxon>Bacteria</taxon>
        <taxon>Candidatus Roizmaniibacteriota</taxon>
    </lineage>
</organism>
<proteinExistence type="predicted"/>
<accession>A0A1J5HLD5</accession>
<comment type="caution">
    <text evidence="2">The sequence shown here is derived from an EMBL/GenBank/DDBJ whole genome shotgun (WGS) entry which is preliminary data.</text>
</comment>
<gene>
    <name evidence="2" type="ORF">AUK04_04415</name>
</gene>
<sequence>MKKETIIAVILGIGFGLIVAIFMVIRTGTQNTKNTKTIANSISSAPTKQINQSLVTNLEITSPKDNELIKDKAVSINGKATKNSMIIIQSSVKDIIIKNKEINFKVDMPLSLGENVIQVSVYPDDKNVPFQKKQLQVYYLAE</sequence>
<dbReference type="Proteomes" id="UP000183758">
    <property type="component" value="Unassembled WGS sequence"/>
</dbReference>
<name>A0A1J5HLD5_9BACT</name>
<protein>
    <submittedName>
        <fullName evidence="2">Uncharacterized protein</fullName>
    </submittedName>
</protein>
<evidence type="ECO:0000313" key="2">
    <source>
        <dbReference type="EMBL" id="OIP82610.1"/>
    </source>
</evidence>
<dbReference type="AlphaFoldDB" id="A0A1J5HLD5"/>
<keyword evidence="1" id="KW-0472">Membrane</keyword>
<reference evidence="2 3" key="1">
    <citation type="journal article" date="2016" name="Environ. Microbiol.">
        <title>Genomic resolution of a cold subsurface aquifer community provides metabolic insights for novel microbes adapted to high CO concentrations.</title>
        <authorList>
            <person name="Probst A.J."/>
            <person name="Castelle C.J."/>
            <person name="Singh A."/>
            <person name="Brown C.T."/>
            <person name="Anantharaman K."/>
            <person name="Sharon I."/>
            <person name="Hug L.A."/>
            <person name="Burstein D."/>
            <person name="Emerson J.B."/>
            <person name="Thomas B.C."/>
            <person name="Banfield J.F."/>
        </authorList>
    </citation>
    <scope>NUCLEOTIDE SEQUENCE [LARGE SCALE GENOMIC DNA]</scope>
    <source>
        <strain evidence="2">CG2_30_33_16</strain>
    </source>
</reference>
<evidence type="ECO:0000256" key="1">
    <source>
        <dbReference type="SAM" id="Phobius"/>
    </source>
</evidence>